<evidence type="ECO:0000313" key="3">
    <source>
        <dbReference type="Proteomes" id="UP000481861"/>
    </source>
</evidence>
<dbReference type="Proteomes" id="UP000481861">
    <property type="component" value="Unassembled WGS sequence"/>
</dbReference>
<dbReference type="GO" id="GO:0000981">
    <property type="term" value="F:DNA-binding transcription factor activity, RNA polymerase II-specific"/>
    <property type="evidence" value="ECO:0007669"/>
    <property type="project" value="TreeGrafter"/>
</dbReference>
<feature type="domain" description="C2H2-type" evidence="1">
    <location>
        <begin position="88"/>
        <end position="111"/>
    </location>
</feature>
<accession>A0A7C8IIJ0</accession>
<dbReference type="PANTHER" id="PTHR47657">
    <property type="entry name" value="STEROL REGULATORY ELEMENT-BINDING PROTEIN ECM22"/>
    <property type="match status" value="1"/>
</dbReference>
<gene>
    <name evidence="2" type="ORF">BDV95DRAFT_487102</name>
</gene>
<name>A0A7C8IIJ0_9PLEO</name>
<keyword evidence="3" id="KW-1185">Reference proteome</keyword>
<evidence type="ECO:0000313" key="2">
    <source>
        <dbReference type="EMBL" id="KAF2875110.1"/>
    </source>
</evidence>
<dbReference type="InterPro" id="IPR022698">
    <property type="entry name" value="OrsD"/>
</dbReference>
<dbReference type="EMBL" id="JAADJZ010000005">
    <property type="protein sequence ID" value="KAF2875110.1"/>
    <property type="molecule type" value="Genomic_DNA"/>
</dbReference>
<dbReference type="PROSITE" id="PS00028">
    <property type="entry name" value="ZINC_FINGER_C2H2_1"/>
    <property type="match status" value="1"/>
</dbReference>
<reference evidence="2 3" key="1">
    <citation type="submission" date="2020-01" db="EMBL/GenBank/DDBJ databases">
        <authorList>
            <consortium name="DOE Joint Genome Institute"/>
            <person name="Haridas S."/>
            <person name="Albert R."/>
            <person name="Binder M."/>
            <person name="Bloem J."/>
            <person name="Labutti K."/>
            <person name="Salamov A."/>
            <person name="Andreopoulos B."/>
            <person name="Baker S.E."/>
            <person name="Barry K."/>
            <person name="Bills G."/>
            <person name="Bluhm B.H."/>
            <person name="Cannon C."/>
            <person name="Castanera R."/>
            <person name="Culley D.E."/>
            <person name="Daum C."/>
            <person name="Ezra D."/>
            <person name="Gonzalez J.B."/>
            <person name="Henrissat B."/>
            <person name="Kuo A."/>
            <person name="Liang C."/>
            <person name="Lipzen A."/>
            <person name="Lutzoni F."/>
            <person name="Magnuson J."/>
            <person name="Mondo S."/>
            <person name="Nolan M."/>
            <person name="Ohm R."/>
            <person name="Pangilinan J."/>
            <person name="Park H.-J.H."/>
            <person name="Ramirez L."/>
            <person name="Alfaro M."/>
            <person name="Sun H."/>
            <person name="Tritt A."/>
            <person name="Yoshinaga Y."/>
            <person name="Zwiers L.-H.L."/>
            <person name="Turgeon B.G."/>
            <person name="Goodwin S.B."/>
            <person name="Spatafora J.W."/>
            <person name="Crous P.W."/>
            <person name="Grigoriev I.V."/>
        </authorList>
    </citation>
    <scope>NUCLEOTIDE SEQUENCE [LARGE SCALE GENOMIC DNA]</scope>
    <source>
        <strain evidence="2 3">CBS 611.86</strain>
    </source>
</reference>
<evidence type="ECO:0000259" key="1">
    <source>
        <dbReference type="PROSITE" id="PS00028"/>
    </source>
</evidence>
<protein>
    <recommendedName>
        <fullName evidence="1">C2H2-type domain-containing protein</fullName>
    </recommendedName>
</protein>
<organism evidence="2 3">
    <name type="scientific">Massariosphaeria phaeospora</name>
    <dbReference type="NCBI Taxonomy" id="100035"/>
    <lineage>
        <taxon>Eukaryota</taxon>
        <taxon>Fungi</taxon>
        <taxon>Dikarya</taxon>
        <taxon>Ascomycota</taxon>
        <taxon>Pezizomycotina</taxon>
        <taxon>Dothideomycetes</taxon>
        <taxon>Pleosporomycetidae</taxon>
        <taxon>Pleosporales</taxon>
        <taxon>Pleosporales incertae sedis</taxon>
        <taxon>Massariosphaeria</taxon>
    </lineage>
</organism>
<dbReference type="AlphaFoldDB" id="A0A7C8IIJ0"/>
<proteinExistence type="predicted"/>
<dbReference type="SMART" id="SM00355">
    <property type="entry name" value="ZnF_C2H2"/>
    <property type="match status" value="2"/>
</dbReference>
<comment type="caution">
    <text evidence="2">The sequence shown here is derived from an EMBL/GenBank/DDBJ whole genome shotgun (WGS) entry which is preliminary data.</text>
</comment>
<dbReference type="InterPro" id="IPR013087">
    <property type="entry name" value="Znf_C2H2_type"/>
</dbReference>
<dbReference type="OrthoDB" id="416217at2759"/>
<sequence>MPIVRVGARDLLEYDARYGVLICRECQYAIQKSALQSHLLRHKIYRDERQCLLSSIAELPLHAPEDVPLPSPNCPPIDALPLISGYRCTAAACGNLCASTKRMRRHWSELHGLSELSSSSQYARPVTLQTFFRGTKIKYFEVSPSAVATGTGAAPLAAITVDDEDERCYDEGQNKYADITMPLRQPLPHITTTSDVIPTPSSTSFDLGTLIYFHHFTTTTSLTLPCTGNLQSATHYWQTDVVALALRQRWLMCGLLAISACHLAVLTDDASIKLENRECSAQFFSDFSFGWKEADKRHFGITAAGDDDVRKAGGQISCILRCVHWTLAESPCSPWVDTESASPFHLQSIMTTLRDFVLADSGADFGDILADSRIGQGEAFARASRIISMRSSSATRNLSMSFFDSTPSTLLNRISTLPTRLAETLGKPDDIKEVMVVLSATAALVEYCDSSFTSDEVEVAWHSMTAWLSRIPDHFHYLISIQEPAALAVLAYWAASLVKRAEQCGCWFMNGTAKIILLQITEQLGVNRPGALSLVEGLVV</sequence>
<dbReference type="Pfam" id="PF12013">
    <property type="entry name" value="OrsD"/>
    <property type="match status" value="1"/>
</dbReference>
<dbReference type="PANTHER" id="PTHR47657:SF3">
    <property type="entry name" value="ORSELLINIC ACID_F9775 BIOSYNTHESIS CLUSTER PROTEIN D-RELATED"/>
    <property type="match status" value="1"/>
</dbReference>
<dbReference type="InterPro" id="IPR052400">
    <property type="entry name" value="Zn2-C6_fungal_TF"/>
</dbReference>